<comment type="caution">
    <text evidence="7">Lacks conserved residue(s) required for the propagation of feature annotation.</text>
</comment>
<dbReference type="PANTHER" id="PTHR21091">
    <property type="entry name" value="METHYLTETRAHYDROFOLATE:HOMOCYSTEINE METHYLTRANSFERASE RELATED"/>
    <property type="match status" value="1"/>
</dbReference>
<evidence type="ECO:0000256" key="2">
    <source>
        <dbReference type="ARBA" id="ARBA00009935"/>
    </source>
</evidence>
<dbReference type="InterPro" id="IPR036108">
    <property type="entry name" value="4pyrrol_syn_uPrphyn_synt_sf"/>
</dbReference>
<protein>
    <recommendedName>
        <fullName evidence="3 7">Uroporphyrinogen decarboxylase</fullName>
        <shortName evidence="7">UPD</shortName>
        <shortName evidence="7">URO-D</shortName>
        <ecNumber evidence="3 7">4.1.1.37</ecNumber>
    </recommendedName>
</protein>
<gene>
    <name evidence="7 11" type="primary">hemE</name>
    <name evidence="11" type="ORF">PFCIRM138_05775</name>
</gene>
<dbReference type="InterPro" id="IPR006361">
    <property type="entry name" value="Uroporphyrinogen_deCO2ase_HemE"/>
</dbReference>
<evidence type="ECO:0000256" key="3">
    <source>
        <dbReference type="ARBA" id="ARBA00012288"/>
    </source>
</evidence>
<feature type="binding site" evidence="7">
    <location>
        <position position="360"/>
    </location>
    <ligand>
        <name>substrate</name>
    </ligand>
</feature>
<dbReference type="UniPathway" id="UPA00251">
    <property type="reaction ID" value="UER00321"/>
</dbReference>
<comment type="catalytic activity">
    <reaction evidence="7">
        <text>uroporphyrinogen III + 4 H(+) = coproporphyrinogen III + 4 CO2</text>
        <dbReference type="Rhea" id="RHEA:19865"/>
        <dbReference type="ChEBI" id="CHEBI:15378"/>
        <dbReference type="ChEBI" id="CHEBI:16526"/>
        <dbReference type="ChEBI" id="CHEBI:57308"/>
        <dbReference type="ChEBI" id="CHEBI:57309"/>
        <dbReference type="EC" id="4.1.1.37"/>
    </reaction>
</comment>
<dbReference type="EMBL" id="LM676443">
    <property type="protein sequence ID" value="CEP27748.1"/>
    <property type="molecule type" value="Genomic_DNA"/>
</dbReference>
<comment type="subcellular location">
    <subcellularLocation>
        <location evidence="7">Cytoplasm</location>
    </subcellularLocation>
</comment>
<dbReference type="InterPro" id="IPR000257">
    <property type="entry name" value="Uroporphyrinogen_deCOase"/>
</dbReference>
<feature type="binding site" evidence="7">
    <location>
        <position position="490"/>
    </location>
    <ligand>
        <name>substrate</name>
    </ligand>
</feature>
<proteinExistence type="inferred from homology"/>
<dbReference type="GO" id="GO:0004853">
    <property type="term" value="F:uroporphyrinogen decarboxylase activity"/>
    <property type="evidence" value="ECO:0007669"/>
    <property type="project" value="UniProtKB-UniRule"/>
</dbReference>
<evidence type="ECO:0000256" key="4">
    <source>
        <dbReference type="ARBA" id="ARBA00022793"/>
    </source>
</evidence>
<evidence type="ECO:0000259" key="9">
    <source>
        <dbReference type="PROSITE" id="PS00906"/>
    </source>
</evidence>
<accession>A0A0B7P1R6</accession>
<sequence length="632" mass="66070">MTVRPLLLIRPDGNERDAIALDRFGLASTIDPWLEVRAADDSAPAHRMTGFLQSSGAQVILLITSPRTWQHWAQQVGVAALENAAVGAVDRGMRVFCTGPATRDSLPAKLAGVAQMAPNAAELARLVNGRELPRITGDPDNAGLPPVALIPGSTIARKELPEALERAGWHVLRSAIYQTHPVARRPDSAELLASGAFSAVVLRSPSAVQALAEFTGGTPIPASTAVITAGPTTSAAAREAGFTVQACPSAHPQEVAALAARLLGGRALSQEIYPEALPADHPSHSGAIADSALLSACRGERPARTPVWFMRQAGRSLPEYRAAREGTTMLESCLDPALAAELTLQPVRRYGVDAAIFYSDIMVPLKLAGVDVEIEPGVGPVLAHPVRSRDDIAALPTLTDEALAPIREAIGRVTAQLPDVPLIGFAGAPFTVASYLVEGRPNRTHPRTHALMHDDPQAWEALLEWVAEVDIAFLRAQVLAGASAVQLFDSWVGELSLADYLVHVQPASGRVLRALGELGVPRIHFGTGTGHLLVAMRDAGADVMGVGADLTLDAANELLGGRTPLQGNIDPAVLAGPPEAVDAAVAAVLAAGRAAPAHIVNLAHGVPKDTNPDVLAHIVDLVHEAPAAAKGH</sequence>
<keyword evidence="5 7" id="KW-0456">Lyase</keyword>
<comment type="function">
    <text evidence="7">Catalyzes the decarboxylation of four acetate groups of uroporphyrinogen-III to yield coproporphyrinogen-III.</text>
</comment>
<dbReference type="Pfam" id="PF02602">
    <property type="entry name" value="HEM4"/>
    <property type="match status" value="1"/>
</dbReference>
<feature type="binding site" evidence="7">
    <location>
        <position position="435"/>
    </location>
    <ligand>
        <name>substrate</name>
    </ligand>
</feature>
<feature type="site" description="Transition state stabilizer" evidence="7">
    <location>
        <position position="360"/>
    </location>
</feature>
<dbReference type="PROSITE" id="PS00907">
    <property type="entry name" value="UROD_2"/>
    <property type="match status" value="1"/>
</dbReference>
<evidence type="ECO:0000256" key="7">
    <source>
        <dbReference type="HAMAP-Rule" id="MF_00218"/>
    </source>
</evidence>
<feature type="domain" description="Uroporphyrinogen decarboxylase (URO-D)" evidence="9">
    <location>
        <begin position="306"/>
        <end position="315"/>
    </location>
</feature>
<reference evidence="11" key="1">
    <citation type="submission" date="2014-08" db="EMBL/GenBank/DDBJ databases">
        <authorList>
            <person name="Falentin Helene"/>
        </authorList>
    </citation>
    <scope>NUCLEOTIDE SEQUENCE</scope>
</reference>
<dbReference type="SUPFAM" id="SSF69618">
    <property type="entry name" value="HemD-like"/>
    <property type="match status" value="1"/>
</dbReference>
<dbReference type="GO" id="GO:0006782">
    <property type="term" value="P:protoporphyrinogen IX biosynthetic process"/>
    <property type="evidence" value="ECO:0007669"/>
    <property type="project" value="UniProtKB-UniRule"/>
</dbReference>
<evidence type="ECO:0000256" key="8">
    <source>
        <dbReference type="RuleBase" id="RU004169"/>
    </source>
</evidence>
<evidence type="ECO:0000256" key="5">
    <source>
        <dbReference type="ARBA" id="ARBA00023239"/>
    </source>
</evidence>
<dbReference type="NCBIfam" id="TIGR01464">
    <property type="entry name" value="hemE"/>
    <property type="match status" value="1"/>
</dbReference>
<comment type="subunit">
    <text evidence="7">Homodimer.</text>
</comment>
<dbReference type="CDD" id="cd06578">
    <property type="entry name" value="HemD"/>
    <property type="match status" value="1"/>
</dbReference>
<dbReference type="InterPro" id="IPR003754">
    <property type="entry name" value="4pyrrol_synth_uPrphyn_synth"/>
</dbReference>
<dbReference type="CDD" id="cd00717">
    <property type="entry name" value="URO-D"/>
    <property type="match status" value="1"/>
</dbReference>
<dbReference type="Gene3D" id="3.40.50.10090">
    <property type="match status" value="2"/>
</dbReference>
<dbReference type="HAMAP" id="MF_00218">
    <property type="entry name" value="URO_D"/>
    <property type="match status" value="1"/>
</dbReference>
<evidence type="ECO:0000256" key="6">
    <source>
        <dbReference type="ARBA" id="ARBA00023244"/>
    </source>
</evidence>
<evidence type="ECO:0000313" key="11">
    <source>
        <dbReference type="EMBL" id="CEP27748.1"/>
    </source>
</evidence>
<dbReference type="PROSITE" id="PS00906">
    <property type="entry name" value="UROD_1"/>
    <property type="match status" value="1"/>
</dbReference>
<dbReference type="AlphaFoldDB" id="A0A0B7P1R6"/>
<keyword evidence="6 7" id="KW-0627">Porphyrin biosynthesis</keyword>
<dbReference type="InterPro" id="IPR038071">
    <property type="entry name" value="UROD/MetE-like_sf"/>
</dbReference>
<comment type="pathway">
    <text evidence="1 7">Porphyrin-containing compound metabolism; protoporphyrin-IX biosynthesis; coproporphyrinogen-III from 5-aminolevulinate: step 4/4.</text>
</comment>
<dbReference type="SUPFAM" id="SSF51726">
    <property type="entry name" value="UROD/MetE-like"/>
    <property type="match status" value="1"/>
</dbReference>
<evidence type="ECO:0000259" key="10">
    <source>
        <dbReference type="PROSITE" id="PS00907"/>
    </source>
</evidence>
<dbReference type="Gene3D" id="3.20.20.210">
    <property type="match status" value="1"/>
</dbReference>
<organism evidence="11">
    <name type="scientific">Propionibacterium freudenreichii subsp. freudenreichii</name>
    <dbReference type="NCBI Taxonomy" id="66712"/>
    <lineage>
        <taxon>Bacteria</taxon>
        <taxon>Bacillati</taxon>
        <taxon>Actinomycetota</taxon>
        <taxon>Actinomycetes</taxon>
        <taxon>Propionibacteriales</taxon>
        <taxon>Propionibacteriaceae</taxon>
        <taxon>Propionibacterium</taxon>
    </lineage>
</organism>
<dbReference type="GO" id="GO:0005829">
    <property type="term" value="C:cytosol"/>
    <property type="evidence" value="ECO:0007669"/>
    <property type="project" value="TreeGrafter"/>
</dbReference>
<keyword evidence="4 7" id="KW-0210">Decarboxylase</keyword>
<dbReference type="PANTHER" id="PTHR21091:SF169">
    <property type="entry name" value="UROPORPHYRINOGEN DECARBOXYLASE"/>
    <property type="match status" value="1"/>
</dbReference>
<evidence type="ECO:0000256" key="1">
    <source>
        <dbReference type="ARBA" id="ARBA00004804"/>
    </source>
</evidence>
<comment type="similarity">
    <text evidence="2 7 8">Belongs to the uroporphyrinogen decarboxylase family.</text>
</comment>
<feature type="domain" description="Uroporphyrinogen decarboxylase (URO-D)" evidence="10">
    <location>
        <begin position="423"/>
        <end position="439"/>
    </location>
</feature>
<feature type="binding site" evidence="7">
    <location>
        <begin position="311"/>
        <end position="315"/>
    </location>
    <ligand>
        <name>substrate</name>
    </ligand>
</feature>
<feature type="binding site" evidence="7">
    <location>
        <position position="604"/>
    </location>
    <ligand>
        <name>substrate</name>
    </ligand>
</feature>
<dbReference type="GO" id="GO:0004852">
    <property type="term" value="F:uroporphyrinogen-III synthase activity"/>
    <property type="evidence" value="ECO:0007669"/>
    <property type="project" value="InterPro"/>
</dbReference>
<dbReference type="Pfam" id="PF01208">
    <property type="entry name" value="URO-D"/>
    <property type="match status" value="1"/>
</dbReference>
<name>A0A0B7P1R6_PROFF</name>
<keyword evidence="7" id="KW-0963">Cytoplasm</keyword>
<dbReference type="EC" id="4.1.1.37" evidence="3 7"/>